<name>W4VQA6_9BACI</name>
<comment type="caution">
    <text evidence="1">The sequence shown here is derived from an EMBL/GenBank/DDBJ whole genome shotgun (WGS) entry which is preliminary data.</text>
</comment>
<keyword evidence="1" id="KW-0723">Serine/threonine-protein kinase</keyword>
<dbReference type="AlphaFoldDB" id="W4VQA6"/>
<gene>
    <name evidence="1" type="ORF">JCM21714_4243</name>
</gene>
<evidence type="ECO:0000313" key="1">
    <source>
        <dbReference type="EMBL" id="GAE95038.1"/>
    </source>
</evidence>
<sequence>MLPGLADFGLVDYPDKADLTNRQESVGPNWTMNPEMKRNPTIADSKSAIVGFLLAKTLWILITNESLGFEGEYSNKSRVALKNYDGFLLNTGGLADILKKATNHDIKARPNKGGEFLNELEKWREERADFDKRNKVEWKLIQKVLFPTTLPSRVIWKNINDIVNILNLIGSIDAPPKSYVNS</sequence>
<keyword evidence="1" id="KW-0418">Kinase</keyword>
<keyword evidence="1" id="KW-0808">Transferase</keyword>
<dbReference type="Proteomes" id="UP000019102">
    <property type="component" value="Unassembled WGS sequence"/>
</dbReference>
<protein>
    <submittedName>
        <fullName evidence="1">Serine/threonine protein kinase</fullName>
    </submittedName>
</protein>
<reference evidence="1 2" key="1">
    <citation type="journal article" date="2014" name="Genome Announc.">
        <title>Draft Genome Sequence of the Boron-Tolerant and Moderately Halotolerant Bacterium Gracilibacillus boraciitolerans JCM 21714T.</title>
        <authorList>
            <person name="Ahmed I."/>
            <person name="Oshima K."/>
            <person name="Suda W."/>
            <person name="Kitamura K."/>
            <person name="Iida T."/>
            <person name="Ohmori Y."/>
            <person name="Fujiwara T."/>
            <person name="Hattori M."/>
            <person name="Ohkuma M."/>
        </authorList>
    </citation>
    <scope>NUCLEOTIDE SEQUENCE [LARGE SCALE GENOMIC DNA]</scope>
    <source>
        <strain evidence="1 2">JCM 21714</strain>
    </source>
</reference>
<dbReference type="GO" id="GO:0004674">
    <property type="term" value="F:protein serine/threonine kinase activity"/>
    <property type="evidence" value="ECO:0007669"/>
    <property type="project" value="UniProtKB-KW"/>
</dbReference>
<organism evidence="1 2">
    <name type="scientific">Gracilibacillus boraciitolerans JCM 21714</name>
    <dbReference type="NCBI Taxonomy" id="1298598"/>
    <lineage>
        <taxon>Bacteria</taxon>
        <taxon>Bacillati</taxon>
        <taxon>Bacillota</taxon>
        <taxon>Bacilli</taxon>
        <taxon>Bacillales</taxon>
        <taxon>Bacillaceae</taxon>
        <taxon>Gracilibacillus</taxon>
    </lineage>
</organism>
<proteinExistence type="predicted"/>
<evidence type="ECO:0000313" key="2">
    <source>
        <dbReference type="Proteomes" id="UP000019102"/>
    </source>
</evidence>
<dbReference type="eggNOG" id="COG0515">
    <property type="taxonomic scope" value="Bacteria"/>
</dbReference>
<keyword evidence="2" id="KW-1185">Reference proteome</keyword>
<dbReference type="STRING" id="1298598.JCM21714_4243"/>
<accession>W4VQA6</accession>
<dbReference type="EMBL" id="BAVS01000037">
    <property type="protein sequence ID" value="GAE95038.1"/>
    <property type="molecule type" value="Genomic_DNA"/>
</dbReference>